<proteinExistence type="predicted"/>
<dbReference type="OrthoDB" id="7605361at2"/>
<dbReference type="EMBL" id="VKKU01000001">
    <property type="protein sequence ID" value="TSB04055.1"/>
    <property type="molecule type" value="Genomic_DNA"/>
</dbReference>
<accession>A0A553WH83</accession>
<evidence type="ECO:0000313" key="1">
    <source>
        <dbReference type="EMBL" id="TSB04055.1"/>
    </source>
</evidence>
<keyword evidence="2" id="KW-1185">Reference proteome</keyword>
<reference evidence="1 2" key="1">
    <citation type="submission" date="2019-07" db="EMBL/GenBank/DDBJ databases">
        <authorList>
            <person name="Park M."/>
        </authorList>
    </citation>
    <scope>NUCLEOTIDE SEQUENCE [LARGE SCALE GENOMIC DNA]</scope>
    <source>
        <strain evidence="1 2">KCTC32445</strain>
    </source>
</reference>
<evidence type="ECO:0000313" key="2">
    <source>
        <dbReference type="Proteomes" id="UP000320160"/>
    </source>
</evidence>
<protein>
    <submittedName>
        <fullName evidence="1">Uncharacterized protein</fullName>
    </submittedName>
</protein>
<gene>
    <name evidence="1" type="ORF">FOM92_01030</name>
</gene>
<dbReference type="RefSeq" id="WP_143774929.1">
    <property type="nucleotide sequence ID" value="NZ_VKKU01000001.1"/>
</dbReference>
<dbReference type="AlphaFoldDB" id="A0A553WH83"/>
<name>A0A553WH83_9SPHN</name>
<sequence>MLASFFLAPALAVQAPLPFKERVAEVSGRIELGFKLCAKHILRDGILSADHSDQLAELGARMVEGVPQDVRDNSAPLFPENPLFAKIGDGGSTVFVVTAVDSTACRVVVSDTDAALNARLEFVDRLRATSSWIYDTRRSGTANGYMKDELVIKSGHMITIVNGPQMTRDEGRGIQVFVTVALIPKSTP</sequence>
<dbReference type="Proteomes" id="UP000320160">
    <property type="component" value="Unassembled WGS sequence"/>
</dbReference>
<comment type="caution">
    <text evidence="1">The sequence shown here is derived from an EMBL/GenBank/DDBJ whole genome shotgun (WGS) entry which is preliminary data.</text>
</comment>
<organism evidence="1 2">
    <name type="scientific">Sphingorhabdus contaminans</name>
    <dbReference type="NCBI Taxonomy" id="1343899"/>
    <lineage>
        <taxon>Bacteria</taxon>
        <taxon>Pseudomonadati</taxon>
        <taxon>Pseudomonadota</taxon>
        <taxon>Alphaproteobacteria</taxon>
        <taxon>Sphingomonadales</taxon>
        <taxon>Sphingomonadaceae</taxon>
        <taxon>Sphingorhabdus</taxon>
    </lineage>
</organism>